<dbReference type="RefSeq" id="WP_186910552.1">
    <property type="nucleotide sequence ID" value="NZ_JACOFV010000001.1"/>
</dbReference>
<dbReference type="InterPro" id="IPR036388">
    <property type="entry name" value="WH-like_DNA-bd_sf"/>
</dbReference>
<name>A0A923HFF0_9BURK</name>
<dbReference type="PANTHER" id="PTHR33164:SF13">
    <property type="entry name" value="4-HYDROXYPHENYLACETATE CATABOLISM PROTEIN"/>
    <property type="match status" value="1"/>
</dbReference>
<dbReference type="Proteomes" id="UP000634011">
    <property type="component" value="Unassembled WGS sequence"/>
</dbReference>
<keyword evidence="3" id="KW-1185">Reference proteome</keyword>
<dbReference type="GO" id="GO:0003700">
    <property type="term" value="F:DNA-binding transcription factor activity"/>
    <property type="evidence" value="ECO:0007669"/>
    <property type="project" value="InterPro"/>
</dbReference>
<dbReference type="InterPro" id="IPR000835">
    <property type="entry name" value="HTH_MarR-typ"/>
</dbReference>
<organism evidence="2 3">
    <name type="scientific">Undibacterium jejuense</name>
    <dbReference type="NCBI Taxonomy" id="1344949"/>
    <lineage>
        <taxon>Bacteria</taxon>
        <taxon>Pseudomonadati</taxon>
        <taxon>Pseudomonadota</taxon>
        <taxon>Betaproteobacteria</taxon>
        <taxon>Burkholderiales</taxon>
        <taxon>Oxalobacteraceae</taxon>
        <taxon>Undibacterium</taxon>
    </lineage>
</organism>
<evidence type="ECO:0000259" key="1">
    <source>
        <dbReference type="PROSITE" id="PS50995"/>
    </source>
</evidence>
<comment type="caution">
    <text evidence="2">The sequence shown here is derived from an EMBL/GenBank/DDBJ whole genome shotgun (WGS) entry which is preliminary data.</text>
</comment>
<dbReference type="SUPFAM" id="SSF46785">
    <property type="entry name" value="Winged helix' DNA-binding domain"/>
    <property type="match status" value="1"/>
</dbReference>
<dbReference type="InterPro" id="IPR012712">
    <property type="entry name" value="HpaR/FarR"/>
</dbReference>
<dbReference type="Gene3D" id="1.10.10.10">
    <property type="entry name" value="Winged helix-like DNA-binding domain superfamily/Winged helix DNA-binding domain"/>
    <property type="match status" value="1"/>
</dbReference>
<dbReference type="EMBL" id="JACOFV010000001">
    <property type="protein sequence ID" value="MBC3860612.1"/>
    <property type="molecule type" value="Genomic_DNA"/>
</dbReference>
<dbReference type="NCBIfam" id="TIGR02337">
    <property type="entry name" value="HpaR"/>
    <property type="match status" value="1"/>
</dbReference>
<dbReference type="AlphaFoldDB" id="A0A923HFF0"/>
<dbReference type="GO" id="GO:0006950">
    <property type="term" value="P:response to stress"/>
    <property type="evidence" value="ECO:0007669"/>
    <property type="project" value="TreeGrafter"/>
</dbReference>
<dbReference type="GO" id="GO:0003677">
    <property type="term" value="F:DNA binding"/>
    <property type="evidence" value="ECO:0007669"/>
    <property type="project" value="InterPro"/>
</dbReference>
<dbReference type="Pfam" id="PF12802">
    <property type="entry name" value="MarR_2"/>
    <property type="match status" value="1"/>
</dbReference>
<feature type="domain" description="HTH marR-type" evidence="1">
    <location>
        <begin position="3"/>
        <end position="139"/>
    </location>
</feature>
<dbReference type="InterPro" id="IPR039422">
    <property type="entry name" value="MarR/SlyA-like"/>
</dbReference>
<sequence>MSHKIAYRNLPQLFLKARGNLMVHFKPILGHFGLTDQQWRILRVLDEYGQLEPRELCDLCQISSPSMAGVLKRMEELDMIRRSPVSGDQRRVSIGLSASGDVLMTEMAPLIDLQYKHIEQSFGLEAMNELVATLEKFNAAAEETVEHVELK</sequence>
<proteinExistence type="predicted"/>
<dbReference type="PROSITE" id="PS50995">
    <property type="entry name" value="HTH_MARR_2"/>
    <property type="match status" value="1"/>
</dbReference>
<evidence type="ECO:0000313" key="2">
    <source>
        <dbReference type="EMBL" id="MBC3860612.1"/>
    </source>
</evidence>
<accession>A0A923HFF0</accession>
<gene>
    <name evidence="2" type="primary">hpaR</name>
    <name evidence="2" type="ORF">H8K32_00730</name>
</gene>
<reference evidence="2" key="1">
    <citation type="submission" date="2020-08" db="EMBL/GenBank/DDBJ databases">
        <title>Novel species isolated from subtropical streams in China.</title>
        <authorList>
            <person name="Lu H."/>
        </authorList>
    </citation>
    <scope>NUCLEOTIDE SEQUENCE</scope>
    <source>
        <strain evidence="2">KACC 12607</strain>
    </source>
</reference>
<dbReference type="SMART" id="SM00347">
    <property type="entry name" value="HTH_MARR"/>
    <property type="match status" value="1"/>
</dbReference>
<dbReference type="GO" id="GO:0045892">
    <property type="term" value="P:negative regulation of DNA-templated transcription"/>
    <property type="evidence" value="ECO:0007669"/>
    <property type="project" value="InterPro"/>
</dbReference>
<dbReference type="InterPro" id="IPR036390">
    <property type="entry name" value="WH_DNA-bd_sf"/>
</dbReference>
<evidence type="ECO:0000313" key="3">
    <source>
        <dbReference type="Proteomes" id="UP000634011"/>
    </source>
</evidence>
<protein>
    <submittedName>
        <fullName evidence="2">Homoprotocatechuate degradation operon regulator HpaR</fullName>
    </submittedName>
</protein>
<dbReference type="PANTHER" id="PTHR33164">
    <property type="entry name" value="TRANSCRIPTIONAL REGULATOR, MARR FAMILY"/>
    <property type="match status" value="1"/>
</dbReference>